<gene>
    <name evidence="9" type="primary">LOC115891724</name>
</gene>
<feature type="transmembrane region" description="Helical" evidence="6">
    <location>
        <begin position="526"/>
        <end position="553"/>
    </location>
</feature>
<evidence type="ECO:0000256" key="1">
    <source>
        <dbReference type="ARBA" id="ARBA00004141"/>
    </source>
</evidence>
<evidence type="ECO:0000313" key="8">
    <source>
        <dbReference type="Proteomes" id="UP000504635"/>
    </source>
</evidence>
<dbReference type="OrthoDB" id="423807at2759"/>
<feature type="transmembrane region" description="Helical" evidence="6">
    <location>
        <begin position="488"/>
        <end position="511"/>
    </location>
</feature>
<dbReference type="PANTHER" id="PTHR31102:SF1">
    <property type="entry name" value="CATION_H+ EXCHANGER DOMAIN-CONTAINING PROTEIN"/>
    <property type="match status" value="1"/>
</dbReference>
<dbReference type="InterPro" id="IPR006153">
    <property type="entry name" value="Cation/H_exchanger_TM"/>
</dbReference>
<feature type="transmembrane region" description="Helical" evidence="6">
    <location>
        <begin position="155"/>
        <end position="188"/>
    </location>
</feature>
<feature type="transmembrane region" description="Helical" evidence="6">
    <location>
        <begin position="241"/>
        <end position="261"/>
    </location>
</feature>
<comment type="subcellular location">
    <subcellularLocation>
        <location evidence="1">Membrane</location>
        <topology evidence="1">Multi-pass membrane protein</topology>
    </subcellularLocation>
</comment>
<dbReference type="PANTHER" id="PTHR31102">
    <property type="match status" value="1"/>
</dbReference>
<dbReference type="AlphaFoldDB" id="A0A6J2YVH9"/>
<feature type="transmembrane region" description="Helical" evidence="6">
    <location>
        <begin position="340"/>
        <end position="359"/>
    </location>
</feature>
<keyword evidence="3 6" id="KW-0812">Transmembrane</keyword>
<dbReference type="GeneID" id="115891724"/>
<dbReference type="Proteomes" id="UP000504635">
    <property type="component" value="Unplaced"/>
</dbReference>
<comment type="similarity">
    <text evidence="2">Belongs to the monovalent cation:proton antiporter 1 (CPA1) transporter (TC 2.A.36) family.</text>
</comment>
<dbReference type="GO" id="GO:0015297">
    <property type="term" value="F:antiporter activity"/>
    <property type="evidence" value="ECO:0007669"/>
    <property type="project" value="InterPro"/>
</dbReference>
<accession>A0A6J2YVH9</accession>
<name>A0A6J2YVH9_SITOR</name>
<keyword evidence="8" id="KW-1185">Reference proteome</keyword>
<evidence type="ECO:0000256" key="2">
    <source>
        <dbReference type="ARBA" id="ARBA00007367"/>
    </source>
</evidence>
<keyword evidence="4 6" id="KW-1133">Transmembrane helix</keyword>
<reference evidence="9" key="1">
    <citation type="submission" date="2025-08" db="UniProtKB">
        <authorList>
            <consortium name="RefSeq"/>
        </authorList>
    </citation>
    <scope>IDENTIFICATION</scope>
    <source>
        <tissue evidence="9">Gonads</tissue>
    </source>
</reference>
<dbReference type="GO" id="GO:1902600">
    <property type="term" value="P:proton transmembrane transport"/>
    <property type="evidence" value="ECO:0007669"/>
    <property type="project" value="InterPro"/>
</dbReference>
<dbReference type="InParanoid" id="A0A6J2YVH9"/>
<dbReference type="InterPro" id="IPR051843">
    <property type="entry name" value="CPA1_transporter"/>
</dbReference>
<feature type="transmembrane region" description="Helical" evidence="6">
    <location>
        <begin position="366"/>
        <end position="385"/>
    </location>
</feature>
<evidence type="ECO:0000256" key="5">
    <source>
        <dbReference type="ARBA" id="ARBA00023136"/>
    </source>
</evidence>
<evidence type="ECO:0000256" key="4">
    <source>
        <dbReference type="ARBA" id="ARBA00022989"/>
    </source>
</evidence>
<evidence type="ECO:0000256" key="3">
    <source>
        <dbReference type="ARBA" id="ARBA00022692"/>
    </source>
</evidence>
<evidence type="ECO:0000313" key="9">
    <source>
        <dbReference type="RefSeq" id="XP_030768123.1"/>
    </source>
</evidence>
<dbReference type="InterPro" id="IPR038770">
    <property type="entry name" value="Na+/solute_symporter_sf"/>
</dbReference>
<feature type="transmembrane region" description="Helical" evidence="6">
    <location>
        <begin position="391"/>
        <end position="409"/>
    </location>
</feature>
<feature type="domain" description="Cation/H+ exchanger transmembrane" evidence="7">
    <location>
        <begin position="165"/>
        <end position="539"/>
    </location>
</feature>
<dbReference type="Gene3D" id="1.20.1530.20">
    <property type="match status" value="1"/>
</dbReference>
<protein>
    <submittedName>
        <fullName evidence="9">LOW QUALITY PROTEIN: sodium/hydrogen exchanger 9B2-like</fullName>
    </submittedName>
</protein>
<dbReference type="KEGG" id="soy:115891724"/>
<feature type="transmembrane region" description="Helical" evidence="6">
    <location>
        <begin position="122"/>
        <end position="143"/>
    </location>
</feature>
<feature type="transmembrane region" description="Helical" evidence="6">
    <location>
        <begin position="298"/>
        <end position="320"/>
    </location>
</feature>
<dbReference type="RefSeq" id="XP_030768123.1">
    <property type="nucleotide sequence ID" value="XM_030912263.1"/>
</dbReference>
<proteinExistence type="inferred from homology"/>
<evidence type="ECO:0000256" key="6">
    <source>
        <dbReference type="SAM" id="Phobius"/>
    </source>
</evidence>
<dbReference type="Pfam" id="PF00999">
    <property type="entry name" value="Na_H_Exchanger"/>
    <property type="match status" value="1"/>
</dbReference>
<sequence length="595" mass="64707">MGDWEYQKMYPRLKIQINMVQNSNDVGEPNKVNGDASMTYIQDVEVIDKNGDGKLRKNLSNISMTSKNSKTRFSDNGDDNPRSWWYAFCLKCRSKESTPETWEPKYWSFLCPYPFFPDYQTFSRFISLALVGIVAWIIIYTIVGEIAAPPSGKLFQLLILVLGSKFGGWLVSLTSLPGLIGMLFTGILMQNVNIVDIDSSFHPITRHLRRMALVIILIRAGLDLDPAALKRLKFTVIKLGLGPWLIEAVVVAVMSHFLLALPWDYCFALGSTVAAVSPAVTVPCLLRLRSKGYGVAKGIPTMIIAIAGIDDAASVALFGIIKSAMFSSGSMTHVILEAPISIIGGIGFGVLWGVICYFFPERNDPYATHLRILLLFVGCSVSVFGSDTIGYGGAGPLGCVIGAFTALVLWSKQGWSVEDNPANEGFEILWMVFEPILFAVTGAQIKLNELDGHILLLGFAILSTGIIIRLAGTIALGIGCKLNLKEKVFAGFALMSKATVQAALGPVLLVLATDTTSPQFEYAQKVLMVCILSIMMTAPVSAVLMTVLGPILLQKTTTPFRADASLGASRHSIRSLRSLTVEKDVENDLSSLEGK</sequence>
<organism evidence="8 9">
    <name type="scientific">Sitophilus oryzae</name>
    <name type="common">Rice weevil</name>
    <name type="synonym">Curculio oryzae</name>
    <dbReference type="NCBI Taxonomy" id="7048"/>
    <lineage>
        <taxon>Eukaryota</taxon>
        <taxon>Metazoa</taxon>
        <taxon>Ecdysozoa</taxon>
        <taxon>Arthropoda</taxon>
        <taxon>Hexapoda</taxon>
        <taxon>Insecta</taxon>
        <taxon>Pterygota</taxon>
        <taxon>Neoptera</taxon>
        <taxon>Endopterygota</taxon>
        <taxon>Coleoptera</taxon>
        <taxon>Polyphaga</taxon>
        <taxon>Cucujiformia</taxon>
        <taxon>Curculionidae</taxon>
        <taxon>Dryophthorinae</taxon>
        <taxon>Sitophilus</taxon>
    </lineage>
</organism>
<keyword evidence="5 6" id="KW-0472">Membrane</keyword>
<evidence type="ECO:0000259" key="7">
    <source>
        <dbReference type="Pfam" id="PF00999"/>
    </source>
</evidence>
<dbReference type="GO" id="GO:0016020">
    <property type="term" value="C:membrane"/>
    <property type="evidence" value="ECO:0007669"/>
    <property type="project" value="UniProtKB-SubCell"/>
</dbReference>
<feature type="transmembrane region" description="Helical" evidence="6">
    <location>
        <begin position="453"/>
        <end position="476"/>
    </location>
</feature>